<evidence type="ECO:0000313" key="11">
    <source>
        <dbReference type="Proteomes" id="UP000278162"/>
    </source>
</evidence>
<dbReference type="EMBL" id="LKKS01000017">
    <property type="protein sequence ID" value="KPM68430.1"/>
    <property type="molecule type" value="Genomic_DNA"/>
</dbReference>
<dbReference type="EC" id="4.2.1.84" evidence="3"/>
<evidence type="ECO:0000313" key="8">
    <source>
        <dbReference type="EMBL" id="KPM68430.1"/>
    </source>
</evidence>
<evidence type="ECO:0000313" key="9">
    <source>
        <dbReference type="EMBL" id="RNF77294.1"/>
    </source>
</evidence>
<comment type="catalytic activity">
    <reaction evidence="5">
        <text>an aliphatic primary amide = an aliphatic nitrile + H2O</text>
        <dbReference type="Rhea" id="RHEA:12673"/>
        <dbReference type="ChEBI" id="CHEBI:15377"/>
        <dbReference type="ChEBI" id="CHEBI:65285"/>
        <dbReference type="ChEBI" id="CHEBI:80291"/>
        <dbReference type="EC" id="4.2.1.84"/>
    </reaction>
</comment>
<proteinExistence type="inferred from homology"/>
<dbReference type="RefSeq" id="WP_054572005.1">
    <property type="nucleotide sequence ID" value="NZ_BQII01000027.1"/>
</dbReference>
<evidence type="ECO:0000313" key="10">
    <source>
        <dbReference type="Proteomes" id="UP000050437"/>
    </source>
</evidence>
<dbReference type="GO" id="GO:0018822">
    <property type="term" value="F:nitrile hydratase activity"/>
    <property type="evidence" value="ECO:0007669"/>
    <property type="project" value="UniProtKB-EC"/>
</dbReference>
<gene>
    <name evidence="9" type="primary">nthB</name>
    <name evidence="9" type="ORF">EFK07_31275</name>
    <name evidence="8" type="ORF">HB13667_02235</name>
</gene>
<feature type="domain" description="Nitrile hydratase beta subunit-like N-terminal" evidence="7">
    <location>
        <begin position="1"/>
        <end position="107"/>
    </location>
</feature>
<comment type="similarity">
    <text evidence="2">Belongs to the nitrile hydratase subunit beta family.</text>
</comment>
<dbReference type="Pfam" id="PF21006">
    <property type="entry name" value="NHase_beta_N"/>
    <property type="match status" value="1"/>
</dbReference>
<sequence length="227" mass="26058">MKLQQFLGGIEGLGPVAVEKRVFVQPWEARLFGVHATMMGTSIWAWPDLRVKAEGMNPLDYFKYRYYIKWQGAMAEFLVERGYIEAAELDALTQRFLDNPDTPLPEKGNPQITERVIDYLWTGDNPYRNIATQPKFKVGDTVCVKDVPLGIHTRLPGYLRNKVGVVEVVYDGAYLYWDKGPTDGLGTPQPVYNVRFKTTDIWPEIPDHGDVLYNDFFEVYLDSVQQQ</sequence>
<name>A0A0P7D2C4_PSEPU</name>
<evidence type="ECO:0000256" key="2">
    <source>
        <dbReference type="ARBA" id="ARBA00009098"/>
    </source>
</evidence>
<dbReference type="SUPFAM" id="SSF50090">
    <property type="entry name" value="Electron transport accessory proteins"/>
    <property type="match status" value="1"/>
</dbReference>
<dbReference type="EMBL" id="RJAI01000135">
    <property type="protein sequence ID" value="RNF77294.1"/>
    <property type="molecule type" value="Genomic_DNA"/>
</dbReference>
<dbReference type="InterPro" id="IPR024690">
    <property type="entry name" value="CN_hydtase_beta_dom_C"/>
</dbReference>
<dbReference type="InterPro" id="IPR042262">
    <property type="entry name" value="CN_hydtase_beta_C"/>
</dbReference>
<comment type="caution">
    <text evidence="8">The sequence shown here is derived from an EMBL/GenBank/DDBJ whole genome shotgun (WGS) entry which is preliminary data.</text>
</comment>
<dbReference type="InterPro" id="IPR003168">
    <property type="entry name" value="Nitrile_hydratase_bsu"/>
</dbReference>
<evidence type="ECO:0000256" key="1">
    <source>
        <dbReference type="ARBA" id="ARBA00004042"/>
    </source>
</evidence>
<dbReference type="InterPro" id="IPR049054">
    <property type="entry name" value="CN_hydtase_beta-like_N"/>
</dbReference>
<evidence type="ECO:0000256" key="3">
    <source>
        <dbReference type="ARBA" id="ARBA00013079"/>
    </source>
</evidence>
<evidence type="ECO:0000256" key="5">
    <source>
        <dbReference type="ARBA" id="ARBA00044877"/>
    </source>
</evidence>
<dbReference type="GO" id="GO:0046914">
    <property type="term" value="F:transition metal ion binding"/>
    <property type="evidence" value="ECO:0007669"/>
    <property type="project" value="InterPro"/>
</dbReference>
<evidence type="ECO:0000256" key="4">
    <source>
        <dbReference type="ARBA" id="ARBA00023239"/>
    </source>
</evidence>
<dbReference type="InterPro" id="IPR008990">
    <property type="entry name" value="Elect_transpt_acc-like_dom_sf"/>
</dbReference>
<reference evidence="8 10" key="1">
    <citation type="submission" date="2015-10" db="EMBL/GenBank/DDBJ databases">
        <title>Pseudomonas putida clinical strains.</title>
        <authorList>
            <person name="Molina L."/>
            <person name="Udaondo Z."/>
        </authorList>
    </citation>
    <scope>NUCLEOTIDE SEQUENCE [LARGE SCALE GENOMIC DNA]</scope>
    <source>
        <strain evidence="8 10">HB13667</strain>
    </source>
</reference>
<dbReference type="Gene3D" id="2.30.30.50">
    <property type="match status" value="1"/>
</dbReference>
<organism evidence="8 10">
    <name type="scientific">Pseudomonas putida</name>
    <name type="common">Arthrobacter siderocapsulatus</name>
    <dbReference type="NCBI Taxonomy" id="303"/>
    <lineage>
        <taxon>Bacteria</taxon>
        <taxon>Pseudomonadati</taxon>
        <taxon>Pseudomonadota</taxon>
        <taxon>Gammaproteobacteria</taxon>
        <taxon>Pseudomonadales</taxon>
        <taxon>Pseudomonadaceae</taxon>
        <taxon>Pseudomonas</taxon>
    </lineage>
</organism>
<evidence type="ECO:0000259" key="6">
    <source>
        <dbReference type="Pfam" id="PF02211"/>
    </source>
</evidence>
<accession>A0A0P7D2C4</accession>
<protein>
    <recommendedName>
        <fullName evidence="3">nitrile hydratase</fullName>
        <ecNumber evidence="3">4.2.1.84</ecNumber>
    </recommendedName>
</protein>
<keyword evidence="4 9" id="KW-0456">Lyase</keyword>
<dbReference type="Proteomes" id="UP000050437">
    <property type="component" value="Unassembled WGS sequence"/>
</dbReference>
<dbReference type="NCBIfam" id="TIGR03888">
    <property type="entry name" value="nitrile_beta"/>
    <property type="match status" value="1"/>
</dbReference>
<dbReference type="Gene3D" id="1.10.472.20">
    <property type="entry name" value="Nitrile hydratase, beta subunit"/>
    <property type="match status" value="1"/>
</dbReference>
<reference evidence="9 11" key="2">
    <citation type="submission" date="2018-10" db="EMBL/GenBank/DDBJ databases">
        <title>An outbreak of IMP-63 producing strain in France.</title>
        <authorList>
            <person name="Bour M."/>
            <person name="Liapis E."/>
            <person name="Plesiat P."/>
        </authorList>
    </citation>
    <scope>NUCLEOTIDE SEQUENCE [LARGE SCALE GENOMIC DNA]</scope>
    <source>
        <strain evidence="9 11">12917</strain>
    </source>
</reference>
<evidence type="ECO:0000259" key="7">
    <source>
        <dbReference type="Pfam" id="PF21006"/>
    </source>
</evidence>
<dbReference type="Proteomes" id="UP000278162">
    <property type="component" value="Unassembled WGS sequence"/>
</dbReference>
<dbReference type="AlphaFoldDB" id="A0A0P7D2C4"/>
<dbReference type="Pfam" id="PF02211">
    <property type="entry name" value="NHase_beta_C"/>
    <property type="match status" value="1"/>
</dbReference>
<comment type="function">
    <text evidence="1">NHase catalyzes the hydration of various nitrile compounds to the corresponding amides.</text>
</comment>
<feature type="domain" description="Nitrile hydratase beta subunit" evidence="6">
    <location>
        <begin position="127"/>
        <end position="222"/>
    </location>
</feature>